<evidence type="ECO:0000313" key="2">
    <source>
        <dbReference type="EMBL" id="MFC5366898.1"/>
    </source>
</evidence>
<evidence type="ECO:0000256" key="1">
    <source>
        <dbReference type="SAM" id="Phobius"/>
    </source>
</evidence>
<dbReference type="AlphaFoldDB" id="A0ABD5RA42"/>
<comment type="caution">
    <text evidence="2">The sequence shown here is derived from an EMBL/GenBank/DDBJ whole genome shotgun (WGS) entry which is preliminary data.</text>
</comment>
<feature type="transmembrane region" description="Helical" evidence="1">
    <location>
        <begin position="70"/>
        <end position="92"/>
    </location>
</feature>
<dbReference type="EMBL" id="JBHSKX010000001">
    <property type="protein sequence ID" value="MFC5366898.1"/>
    <property type="molecule type" value="Genomic_DNA"/>
</dbReference>
<gene>
    <name evidence="2" type="ORF">ACFPJ5_08085</name>
</gene>
<accession>A0ABD5RA42</accession>
<feature type="transmembrane region" description="Helical" evidence="1">
    <location>
        <begin position="45"/>
        <end position="63"/>
    </location>
</feature>
<name>A0ABD5RA42_9EURY</name>
<organism evidence="2 3">
    <name type="scientific">Salinirubrum litoreum</name>
    <dbReference type="NCBI Taxonomy" id="1126234"/>
    <lineage>
        <taxon>Archaea</taxon>
        <taxon>Methanobacteriati</taxon>
        <taxon>Methanobacteriota</taxon>
        <taxon>Stenosarchaea group</taxon>
        <taxon>Halobacteria</taxon>
        <taxon>Halobacteriales</taxon>
        <taxon>Haloferacaceae</taxon>
        <taxon>Salinirubrum</taxon>
    </lineage>
</organism>
<evidence type="ECO:0000313" key="3">
    <source>
        <dbReference type="Proteomes" id="UP001596201"/>
    </source>
</evidence>
<keyword evidence="3" id="KW-1185">Reference proteome</keyword>
<keyword evidence="1" id="KW-0472">Membrane</keyword>
<feature type="transmembrane region" description="Helical" evidence="1">
    <location>
        <begin position="104"/>
        <end position="124"/>
    </location>
</feature>
<sequence length="129" mass="13295">MSQRRSRAGLLAGVVGGLGHALVVLLLWNLFGFESLVGAFSAEPFYVTYVLLGAVGVGVALGVGSARRELVSPVLVVGVLLVGAGVTTWFGLRGGATPVGPTPLGWYALLWPVALLLAGVSGVVENRRR</sequence>
<reference evidence="2 3" key="1">
    <citation type="journal article" date="2019" name="Int. J. Syst. Evol. Microbiol.">
        <title>The Global Catalogue of Microorganisms (GCM) 10K type strain sequencing project: providing services to taxonomists for standard genome sequencing and annotation.</title>
        <authorList>
            <consortium name="The Broad Institute Genomics Platform"/>
            <consortium name="The Broad Institute Genome Sequencing Center for Infectious Disease"/>
            <person name="Wu L."/>
            <person name="Ma J."/>
        </authorList>
    </citation>
    <scope>NUCLEOTIDE SEQUENCE [LARGE SCALE GENOMIC DNA]</scope>
    <source>
        <strain evidence="2 3">CGMCC 1.12237</strain>
    </source>
</reference>
<protein>
    <submittedName>
        <fullName evidence="2">Uncharacterized protein</fullName>
    </submittedName>
</protein>
<keyword evidence="1" id="KW-1133">Transmembrane helix</keyword>
<dbReference type="Proteomes" id="UP001596201">
    <property type="component" value="Unassembled WGS sequence"/>
</dbReference>
<dbReference type="RefSeq" id="WP_227227768.1">
    <property type="nucleotide sequence ID" value="NZ_JAJCVJ010000001.1"/>
</dbReference>
<keyword evidence="1" id="KW-0812">Transmembrane</keyword>
<proteinExistence type="predicted"/>